<dbReference type="InterPro" id="IPR051181">
    <property type="entry name" value="CAF1_poly(A)_ribonucleases"/>
</dbReference>
<dbReference type="GO" id="GO:0005743">
    <property type="term" value="C:mitochondrial inner membrane"/>
    <property type="evidence" value="ECO:0007669"/>
    <property type="project" value="UniProtKB-ARBA"/>
</dbReference>
<dbReference type="GO" id="GO:1990431">
    <property type="term" value="P:priRNA 3'-end processing"/>
    <property type="evidence" value="ECO:0007669"/>
    <property type="project" value="TreeGrafter"/>
</dbReference>
<dbReference type="InterPro" id="IPR033650">
    <property type="entry name" value="Ribosomal_mL46_NUDIX"/>
</dbReference>
<dbReference type="AlphaFoldDB" id="A0A5M3ZD86"/>
<dbReference type="CDD" id="cd04661">
    <property type="entry name" value="NUDIX_MRP_L46"/>
    <property type="match status" value="1"/>
</dbReference>
<evidence type="ECO:0000313" key="11">
    <source>
        <dbReference type="Proteomes" id="UP000452235"/>
    </source>
</evidence>
<evidence type="ECO:0000256" key="3">
    <source>
        <dbReference type="ARBA" id="ARBA00009070"/>
    </source>
</evidence>
<proteinExistence type="inferred from homology"/>
<sequence length="905" mass="101985">MDITAKTFAAYLPHILRDLSTCAFVSLDFEFSGIAIAPPGRSGGSTTLQERYLETKAAAEKYNIVQVGLTIAQEDPHTATYTLRTYNFYLSPAIDRRLDLGRDLCFQTGAVEFLLDCSFSLDSLYKNGVPYLSREEEAQVWTISQARENRPVRTELDVKDTDYESIAFLDAVRQLIDEWLAPGDSKRPRASYLNIPPSSNPATASRFSTAMPLTLNKFHKSLVHRLIEVEYKSLVSVSKPSFVQIIEYDEKREKAVIEQRLKRTKERILAQRGFRWIIEALVGGDLSDLHARLFTDRLESLSAQYGGRMPGQTVDEFSAHLMQRLKDSRPVLVGHNLFTDLIYLYRNFLGPLPETVAEFQRKVHELFPTVVDTKYMATHNCGSINPKSSLAEINESMMKLPTPAIKIHPQHFKYSATKVDHEAGYDSMLTAQVFIKLSAQLHREMAGQTTQDGVPPGSTVHTVQVSAQRSTATHTLSNRFEALTVESSESTGVLPQSSITDKANTGLLIPRAPEFWSTYGNKLRVFGTDERVCPIPSVCGSKQVTANFSSDSDNHRDLLLTAITQNNREMSSGSNGARRIAAVLRPSITNPGVCRSCQETLGRRHYASTTAEVTPSTSTTTPFPVVKPSYTINAGVLLSRPPQITRDLTPFEKAYFFYQKRLNERLALPFTKYFYFKRGTPADEDWKRKIRERQTPARDIGKYNAYAKDAWNDELLVGAVESEPDHQVEMLVRDAEATVNATSQDTSKKEEIPRPFPRVTEADAKGDLQSLDRALQRTLYLLVQSKDGYWKLPSSPVEGEETLRMAAERTLAQSAGVNMNTWMVGFHPVGHYVYNARRPRVDEAQGVEHRGEKTFFLKARIMAGQADLADNTQNLKDFKWLAKEEIAKFVRPEYYSSIRNMMADR</sequence>
<accession>A0A5M3ZD86</accession>
<dbReference type="Pfam" id="PF11788">
    <property type="entry name" value="MRP-L46"/>
    <property type="match status" value="1"/>
</dbReference>
<organism evidence="10 11">
    <name type="scientific">Aspergillus terreus</name>
    <dbReference type="NCBI Taxonomy" id="33178"/>
    <lineage>
        <taxon>Eukaryota</taxon>
        <taxon>Fungi</taxon>
        <taxon>Dikarya</taxon>
        <taxon>Ascomycota</taxon>
        <taxon>Pezizomycotina</taxon>
        <taxon>Eurotiomycetes</taxon>
        <taxon>Eurotiomycetidae</taxon>
        <taxon>Eurotiales</taxon>
        <taxon>Aspergillaceae</taxon>
        <taxon>Aspergillus</taxon>
        <taxon>Aspergillus subgen. Circumdati</taxon>
    </lineage>
</organism>
<dbReference type="GO" id="GO:1990432">
    <property type="term" value="P:siRNA 3'-end processing"/>
    <property type="evidence" value="ECO:0007669"/>
    <property type="project" value="TreeGrafter"/>
</dbReference>
<evidence type="ECO:0000256" key="7">
    <source>
        <dbReference type="ARBA" id="ARBA00023274"/>
    </source>
</evidence>
<comment type="subcellular location">
    <subcellularLocation>
        <location evidence="1">Mitochondrion</location>
    </subcellularLocation>
</comment>
<keyword evidence="6" id="KW-0496">Mitochondrion</keyword>
<dbReference type="InterPro" id="IPR036397">
    <property type="entry name" value="RNaseH_sf"/>
</dbReference>
<keyword evidence="11" id="KW-1185">Reference proteome</keyword>
<reference evidence="10 11" key="1">
    <citation type="submission" date="2020-01" db="EMBL/GenBank/DDBJ databases">
        <title>Aspergillus terreus IFO 6365 whole genome shotgun sequence.</title>
        <authorList>
            <person name="Kanamasa S."/>
            <person name="Takahashi H."/>
        </authorList>
    </citation>
    <scope>NUCLEOTIDE SEQUENCE [LARGE SCALE GENOMIC DNA]</scope>
    <source>
        <strain evidence="10 11">IFO 6365</strain>
    </source>
</reference>
<dbReference type="InterPro" id="IPR021757">
    <property type="entry name" value="Ribosomal_mL46_N"/>
</dbReference>
<evidence type="ECO:0000259" key="9">
    <source>
        <dbReference type="Pfam" id="PF11788"/>
    </source>
</evidence>
<dbReference type="GO" id="GO:0003723">
    <property type="term" value="F:RNA binding"/>
    <property type="evidence" value="ECO:0007669"/>
    <property type="project" value="TreeGrafter"/>
</dbReference>
<dbReference type="GO" id="GO:0000175">
    <property type="term" value="F:3'-5'-RNA exonuclease activity"/>
    <property type="evidence" value="ECO:0007669"/>
    <property type="project" value="TreeGrafter"/>
</dbReference>
<gene>
    <name evidence="10" type="ORF">ATEIFO6365_0015013800</name>
</gene>
<dbReference type="Gene3D" id="3.30.420.10">
    <property type="entry name" value="Ribonuclease H-like superfamily/Ribonuclease H"/>
    <property type="match status" value="2"/>
</dbReference>
<evidence type="ECO:0000313" key="10">
    <source>
        <dbReference type="EMBL" id="GFF21567.1"/>
    </source>
</evidence>
<dbReference type="GO" id="GO:0005840">
    <property type="term" value="C:ribosome"/>
    <property type="evidence" value="ECO:0007669"/>
    <property type="project" value="UniProtKB-KW"/>
</dbReference>
<dbReference type="SUPFAM" id="SSF55811">
    <property type="entry name" value="Nudix"/>
    <property type="match status" value="1"/>
</dbReference>
<dbReference type="PANTHER" id="PTHR15092">
    <property type="entry name" value="POLY A -SPECIFIC RIBONUCLEASE/TARGET OF EGR1, MEMBER 1"/>
    <property type="match status" value="1"/>
</dbReference>
<dbReference type="Pfam" id="PF04857">
    <property type="entry name" value="CAF1"/>
    <property type="match status" value="1"/>
</dbReference>
<keyword evidence="5" id="KW-0689">Ribosomal protein</keyword>
<evidence type="ECO:0000256" key="8">
    <source>
        <dbReference type="ARBA" id="ARBA00035190"/>
    </source>
</evidence>
<dbReference type="GO" id="GO:1990904">
    <property type="term" value="C:ribonucleoprotein complex"/>
    <property type="evidence" value="ECO:0007669"/>
    <property type="project" value="UniProtKB-KW"/>
</dbReference>
<dbReference type="InterPro" id="IPR012337">
    <property type="entry name" value="RNaseH-like_sf"/>
</dbReference>
<dbReference type="Proteomes" id="UP000452235">
    <property type="component" value="Unassembled WGS sequence"/>
</dbReference>
<dbReference type="GO" id="GO:0005634">
    <property type="term" value="C:nucleus"/>
    <property type="evidence" value="ECO:0007669"/>
    <property type="project" value="TreeGrafter"/>
</dbReference>
<evidence type="ECO:0000256" key="4">
    <source>
        <dbReference type="ARBA" id="ARBA00022946"/>
    </source>
</evidence>
<evidence type="ECO:0000256" key="2">
    <source>
        <dbReference type="ARBA" id="ARBA00008372"/>
    </source>
</evidence>
<keyword evidence="7" id="KW-0687">Ribonucleoprotein</keyword>
<comment type="caution">
    <text evidence="10">The sequence shown here is derived from an EMBL/GenBank/DDBJ whole genome shotgun (WGS) entry which is preliminary data.</text>
</comment>
<protein>
    <recommendedName>
        <fullName evidence="8">Large ribosomal subunit protein mL46</fullName>
    </recommendedName>
</protein>
<dbReference type="Gene3D" id="3.90.79.10">
    <property type="entry name" value="Nucleoside Triphosphate Pyrophosphohydrolase"/>
    <property type="match status" value="1"/>
</dbReference>
<name>A0A5M3ZD86_ASPTE</name>
<dbReference type="EMBL" id="BLJY01000015">
    <property type="protein sequence ID" value="GFF21567.1"/>
    <property type="molecule type" value="Genomic_DNA"/>
</dbReference>
<evidence type="ECO:0000256" key="5">
    <source>
        <dbReference type="ARBA" id="ARBA00022980"/>
    </source>
</evidence>
<comment type="similarity">
    <text evidence="2">Belongs to the CAF1 family.</text>
</comment>
<evidence type="ECO:0000256" key="1">
    <source>
        <dbReference type="ARBA" id="ARBA00004173"/>
    </source>
</evidence>
<feature type="domain" description="Large ribosomal subunit protein mL46 N-terminal" evidence="9">
    <location>
        <begin position="630"/>
        <end position="763"/>
    </location>
</feature>
<dbReference type="PANTHER" id="PTHR15092:SF22">
    <property type="entry name" value="POLY(A)-SPECIFIC RIBONUCLEASE PNLDC1"/>
    <property type="match status" value="1"/>
</dbReference>
<comment type="similarity">
    <text evidence="3">Belongs to the mitochondrion-specific ribosomal protein mL46 family.</text>
</comment>
<dbReference type="SUPFAM" id="SSF53098">
    <property type="entry name" value="Ribonuclease H-like"/>
    <property type="match status" value="1"/>
</dbReference>
<evidence type="ECO:0000256" key="6">
    <source>
        <dbReference type="ARBA" id="ARBA00023128"/>
    </source>
</evidence>
<dbReference type="InterPro" id="IPR015797">
    <property type="entry name" value="NUDIX_hydrolase-like_dom_sf"/>
</dbReference>
<dbReference type="OrthoDB" id="414075at2759"/>
<dbReference type="FunFam" id="3.90.79.10:FF:000018">
    <property type="entry name" value="39S ribosomal protein L46, mitochondrial"/>
    <property type="match status" value="1"/>
</dbReference>
<dbReference type="GO" id="GO:0000289">
    <property type="term" value="P:nuclear-transcribed mRNA poly(A) tail shortening"/>
    <property type="evidence" value="ECO:0007669"/>
    <property type="project" value="TreeGrafter"/>
</dbReference>
<keyword evidence="4" id="KW-0809">Transit peptide</keyword>
<dbReference type="VEuPathDB" id="FungiDB:ATEG_10100"/>
<dbReference type="InterPro" id="IPR006941">
    <property type="entry name" value="RNase_CAF1"/>
</dbReference>